<dbReference type="InterPro" id="IPR051473">
    <property type="entry name" value="P2Ox-like"/>
</dbReference>
<dbReference type="InterPro" id="IPR007867">
    <property type="entry name" value="GMC_OxRtase_C"/>
</dbReference>
<dbReference type="Pfam" id="PF00732">
    <property type="entry name" value="GMC_oxred_N"/>
    <property type="match status" value="1"/>
</dbReference>
<dbReference type="RefSeq" id="WP_164126888.1">
    <property type="nucleotide sequence ID" value="NZ_JAAGOX010000002.1"/>
</dbReference>
<dbReference type="InterPro" id="IPR036188">
    <property type="entry name" value="FAD/NAD-bd_sf"/>
</dbReference>
<keyword evidence="5" id="KW-0560">Oxidoreductase</keyword>
<evidence type="ECO:0000256" key="5">
    <source>
        <dbReference type="ARBA" id="ARBA00023002"/>
    </source>
</evidence>
<evidence type="ECO:0000259" key="7">
    <source>
        <dbReference type="Pfam" id="PF05199"/>
    </source>
</evidence>
<protein>
    <submittedName>
        <fullName evidence="8">GMC family oxidoreductase</fullName>
    </submittedName>
</protein>
<dbReference type="Gene3D" id="3.50.50.60">
    <property type="entry name" value="FAD/NAD(P)-binding domain"/>
    <property type="match status" value="2"/>
</dbReference>
<evidence type="ECO:0000313" key="8">
    <source>
        <dbReference type="EMBL" id="NDW43535.1"/>
    </source>
</evidence>
<gene>
    <name evidence="8" type="ORF">G0P99_01020</name>
</gene>
<organism evidence="8">
    <name type="scientific">Ruegeria sp. PrR005</name>
    <dbReference type="NCBI Taxonomy" id="2706882"/>
    <lineage>
        <taxon>Bacteria</taxon>
        <taxon>Pseudomonadati</taxon>
        <taxon>Pseudomonadota</taxon>
        <taxon>Alphaproteobacteria</taxon>
        <taxon>Rhodobacterales</taxon>
        <taxon>Roseobacteraceae</taxon>
        <taxon>Ruegeria</taxon>
    </lineage>
</organism>
<feature type="domain" description="Glucose-methanol-choline oxidoreductase C-terminal" evidence="7">
    <location>
        <begin position="444"/>
        <end position="567"/>
    </location>
</feature>
<sequence length="580" mass="63676">MPFQSLNELEDGIALHADFLIVGGGACGLTLARALSGQGKRIILLESGGWTEDADHEALNRVEMDGWSSSEFSMRDRYHANLTGLWSGENQAYGVRCRGLGGSTQAWAGKSVPLDALDYRKRDWVPYSGWPLTAEELQPFVEASVKLLNLGQPIFDERVWEILGRRIPSPRIEGDVFRTIFWQFARSRTQQTDMMRFGADFRANPPPDVRVLLNATVTNLLCSENGQAITGVEAQSLMGRKITLHAPNCILAASAIENARLLLMSRDRHANGVGNTRDQVGRYLMDHPTATVAHAAPGHAKELAARFGLFGHRENGRTHVHMYGVALTERFQRAEHALNAAVFVTEERTPDDPFSALRRLLRRQSKSRMSDVTLVLRNPVLLARGSVTRALDRGYLPDSVARAFTDAALRFFPNTVARDFSNGRLPVKLAGLRFEATTEQPPCPENRIVLSDRRDPLGLPVPHAIWAPGADARGNLLRVGRNLCESFESVGLPPLEPASWVSRGSPEEASVMDLGHSLGTTRMSDDPASGVVDRNCEVHGVSGLFIAGGSVFPTSGHANPTLTMLALSLRLAEHLKNRHC</sequence>
<dbReference type="GO" id="GO:0016614">
    <property type="term" value="F:oxidoreductase activity, acting on CH-OH group of donors"/>
    <property type="evidence" value="ECO:0007669"/>
    <property type="project" value="InterPro"/>
</dbReference>
<dbReference type="PANTHER" id="PTHR42784:SF1">
    <property type="entry name" value="PYRANOSE 2-OXIDASE"/>
    <property type="match status" value="1"/>
</dbReference>
<keyword evidence="3" id="KW-0285">Flavoprotein</keyword>
<dbReference type="EMBL" id="JAAGOX010000002">
    <property type="protein sequence ID" value="NDW43535.1"/>
    <property type="molecule type" value="Genomic_DNA"/>
</dbReference>
<keyword evidence="4" id="KW-0274">FAD</keyword>
<evidence type="ECO:0000256" key="1">
    <source>
        <dbReference type="ARBA" id="ARBA00001974"/>
    </source>
</evidence>
<evidence type="ECO:0000256" key="2">
    <source>
        <dbReference type="ARBA" id="ARBA00010790"/>
    </source>
</evidence>
<evidence type="ECO:0000256" key="3">
    <source>
        <dbReference type="ARBA" id="ARBA00022630"/>
    </source>
</evidence>
<comment type="caution">
    <text evidence="8">The sequence shown here is derived from an EMBL/GenBank/DDBJ whole genome shotgun (WGS) entry which is preliminary data.</text>
</comment>
<proteinExistence type="inferred from homology"/>
<comment type="cofactor">
    <cofactor evidence="1">
        <name>FAD</name>
        <dbReference type="ChEBI" id="CHEBI:57692"/>
    </cofactor>
</comment>
<evidence type="ECO:0000256" key="4">
    <source>
        <dbReference type="ARBA" id="ARBA00022827"/>
    </source>
</evidence>
<feature type="domain" description="Glucose-methanol-choline oxidoreductase N-terminal" evidence="6">
    <location>
        <begin position="209"/>
        <end position="288"/>
    </location>
</feature>
<dbReference type="InterPro" id="IPR000172">
    <property type="entry name" value="GMC_OxRdtase_N"/>
</dbReference>
<dbReference type="GO" id="GO:0050660">
    <property type="term" value="F:flavin adenine dinucleotide binding"/>
    <property type="evidence" value="ECO:0007669"/>
    <property type="project" value="InterPro"/>
</dbReference>
<dbReference type="Pfam" id="PF05199">
    <property type="entry name" value="GMC_oxred_C"/>
    <property type="match status" value="1"/>
</dbReference>
<dbReference type="SUPFAM" id="SSF51905">
    <property type="entry name" value="FAD/NAD(P)-binding domain"/>
    <property type="match status" value="1"/>
</dbReference>
<dbReference type="PANTHER" id="PTHR42784">
    <property type="entry name" value="PYRANOSE 2-OXIDASE"/>
    <property type="match status" value="1"/>
</dbReference>
<evidence type="ECO:0000259" key="6">
    <source>
        <dbReference type="Pfam" id="PF00732"/>
    </source>
</evidence>
<name>A0A6B2NNT9_9RHOB</name>
<accession>A0A6B2NNT9</accession>
<dbReference type="AlphaFoldDB" id="A0A6B2NNT9"/>
<comment type="similarity">
    <text evidence="2">Belongs to the GMC oxidoreductase family.</text>
</comment>
<reference evidence="8" key="1">
    <citation type="submission" date="2020-02" db="EMBL/GenBank/DDBJ databases">
        <title>Delineation of the pyrene-degrading pathway in Roseobacter clade bacteria by genomic analysis.</title>
        <authorList>
            <person name="Zhou H."/>
            <person name="Wang H."/>
        </authorList>
    </citation>
    <scope>NUCLEOTIDE SEQUENCE</scope>
    <source>
        <strain evidence="8">PrR005</strain>
    </source>
</reference>